<evidence type="ECO:0000313" key="3">
    <source>
        <dbReference type="EMBL" id="ACI21165.1"/>
    </source>
</evidence>
<reference evidence="3 4" key="2">
    <citation type="journal article" date="2015" name="Genome Announc.">
        <title>Genome Sequence of the Sulfate-Reducing Thermophilic Bacterium Thermodesulfovibrio yellowstonii Strain DSM 11347T (Phylum Nitrospirae).</title>
        <authorList>
            <person name="Bhatnagar S."/>
            <person name="Badger J.H."/>
            <person name="Madupu R."/>
            <person name="Khouri H.M."/>
            <person name="O'Connor E.M."/>
            <person name="Robb F.T."/>
            <person name="Ward N.L."/>
            <person name="Eisen J.A."/>
        </authorList>
    </citation>
    <scope>NUCLEOTIDE SEQUENCE [LARGE SCALE GENOMIC DNA]</scope>
    <source>
        <strain evidence="4">ATCC 51303 / DSM 11347 / YP87</strain>
    </source>
</reference>
<evidence type="ECO:0000256" key="1">
    <source>
        <dbReference type="ARBA" id="ARBA00022676"/>
    </source>
</evidence>
<proteinExistence type="predicted"/>
<dbReference type="PATRIC" id="fig|289376.4.peg.424"/>
<dbReference type="eggNOG" id="COG0859">
    <property type="taxonomic scope" value="Bacteria"/>
</dbReference>
<dbReference type="GO" id="GO:0009244">
    <property type="term" value="P:lipopolysaccharide core region biosynthetic process"/>
    <property type="evidence" value="ECO:0000318"/>
    <property type="project" value="GO_Central"/>
</dbReference>
<dbReference type="InterPro" id="IPR051199">
    <property type="entry name" value="LPS_LOS_Heptosyltrfase"/>
</dbReference>
<evidence type="ECO:0000256" key="2">
    <source>
        <dbReference type="ARBA" id="ARBA00022679"/>
    </source>
</evidence>
<gene>
    <name evidence="3" type="ordered locus">THEYE_A0428</name>
</gene>
<keyword evidence="4" id="KW-1185">Reference proteome</keyword>
<keyword evidence="1" id="KW-0328">Glycosyltransferase</keyword>
<dbReference type="EnsemblBacteria" id="ACI21165">
    <property type="protein sequence ID" value="ACI21165"/>
    <property type="gene ID" value="THEYE_A0428"/>
</dbReference>
<name>B5YJ60_THEYD</name>
<dbReference type="Gene3D" id="3.40.50.2000">
    <property type="entry name" value="Glycogen Phosphorylase B"/>
    <property type="match status" value="2"/>
</dbReference>
<dbReference type="InterPro" id="IPR002201">
    <property type="entry name" value="Glyco_trans_9"/>
</dbReference>
<dbReference type="OrthoDB" id="9811138at2"/>
<dbReference type="SUPFAM" id="SSF53756">
    <property type="entry name" value="UDP-Glycosyltransferase/glycogen phosphorylase"/>
    <property type="match status" value="1"/>
</dbReference>
<evidence type="ECO:0000313" key="4">
    <source>
        <dbReference type="Proteomes" id="UP000000718"/>
    </source>
</evidence>
<protein>
    <submittedName>
        <fullName evidence="3">Glycosyl transferase, family 9</fullName>
    </submittedName>
</protein>
<dbReference type="FunFam" id="3.40.50.2000:FF:000647">
    <property type="entry name" value="Glycosyl transferase, family 9"/>
    <property type="match status" value="1"/>
</dbReference>
<dbReference type="CDD" id="cd03789">
    <property type="entry name" value="GT9_LPS_heptosyltransferase"/>
    <property type="match status" value="1"/>
</dbReference>
<dbReference type="RefSeq" id="WP_012545887.1">
    <property type="nucleotide sequence ID" value="NC_011296.1"/>
</dbReference>
<dbReference type="CAZy" id="GT9">
    <property type="family name" value="Glycosyltransferase Family 9"/>
</dbReference>
<reference evidence="4" key="1">
    <citation type="submission" date="2008-08" db="EMBL/GenBank/DDBJ databases">
        <title>The complete genome sequence of Thermodesulfovibrio yellowstonii strain ATCC 51303 / DSM 11347 / YP87.</title>
        <authorList>
            <person name="Dodson R.J."/>
            <person name="Durkin A.S."/>
            <person name="Wu M."/>
            <person name="Eisen J."/>
            <person name="Sutton G."/>
        </authorList>
    </citation>
    <scope>NUCLEOTIDE SEQUENCE [LARGE SCALE GENOMIC DNA]</scope>
    <source>
        <strain evidence="4">ATCC 51303 / DSM 11347 / YP87</strain>
    </source>
</reference>
<keyword evidence="2 3" id="KW-0808">Transferase</keyword>
<dbReference type="AlphaFoldDB" id="B5YJ60"/>
<dbReference type="PANTHER" id="PTHR30160">
    <property type="entry name" value="TETRAACYLDISACCHARIDE 4'-KINASE-RELATED"/>
    <property type="match status" value="1"/>
</dbReference>
<dbReference type="GO" id="GO:0005829">
    <property type="term" value="C:cytosol"/>
    <property type="evidence" value="ECO:0000318"/>
    <property type="project" value="GO_Central"/>
</dbReference>
<sequence length="379" mass="42857">MIYLILTYIFYPFIYILTSLKGKNKVSKILIIQTAKIGDLICSTPVFREIKKTFPHIKLSVIVTPTTKELLELNPHVDEIIAIKPQDYKGFWGKIKLAKLIYNGKYDIGIALNPSVLYAISLFWGLVPIRLSVMPNFSGLTFKLASKLFTYVEPHVSGQLVIETYMKMLRFIDIDKYDLRKEVYKSEEAEMKVKEILGKTNKTLIGIAVSSANKLKELGVEKIIDLVDKLLENLDAQIVLIGNSQDTNNAEIIKVTSKNKGRVINTAGIFNLKELPVLIEKLSLFIGVDTGITYMADALNIPLINIAGPSNMEDQRPLGEKVVIIQKTDLHCVPCSHVFKSPYDCETKNRDCIELIEIDEIVEKIKKFYSLNTNCYETS</sequence>
<dbReference type="Pfam" id="PF01075">
    <property type="entry name" value="Glyco_transf_9"/>
    <property type="match status" value="1"/>
</dbReference>
<dbReference type="PANTHER" id="PTHR30160:SF7">
    <property type="entry name" value="ADP-HEPTOSE--LPS HEPTOSYLTRANSFERASE 2"/>
    <property type="match status" value="1"/>
</dbReference>
<dbReference type="GO" id="GO:0008713">
    <property type="term" value="F:ADP-heptose-lipopolysaccharide heptosyltransferase activity"/>
    <property type="evidence" value="ECO:0000318"/>
    <property type="project" value="GO_Central"/>
</dbReference>
<dbReference type="KEGG" id="tye:THEYE_A0428"/>
<organism evidence="3 4">
    <name type="scientific">Thermodesulfovibrio yellowstonii (strain ATCC 51303 / DSM 11347 / YP87)</name>
    <dbReference type="NCBI Taxonomy" id="289376"/>
    <lineage>
        <taxon>Bacteria</taxon>
        <taxon>Pseudomonadati</taxon>
        <taxon>Nitrospirota</taxon>
        <taxon>Thermodesulfovibrionia</taxon>
        <taxon>Thermodesulfovibrionales</taxon>
        <taxon>Thermodesulfovibrionaceae</taxon>
        <taxon>Thermodesulfovibrio</taxon>
    </lineage>
</organism>
<dbReference type="STRING" id="289376.THEYE_A0428"/>
<dbReference type="HOGENOM" id="CLU_038371_0_0_0"/>
<dbReference type="Proteomes" id="UP000000718">
    <property type="component" value="Chromosome"/>
</dbReference>
<dbReference type="EMBL" id="CP001147">
    <property type="protein sequence ID" value="ACI21165.1"/>
    <property type="molecule type" value="Genomic_DNA"/>
</dbReference>
<accession>B5YJ60</accession>
<dbReference type="InParanoid" id="B5YJ60"/>